<dbReference type="AlphaFoldDB" id="A0A645FKP4"/>
<organism evidence="1">
    <name type="scientific">bioreactor metagenome</name>
    <dbReference type="NCBI Taxonomy" id="1076179"/>
    <lineage>
        <taxon>unclassified sequences</taxon>
        <taxon>metagenomes</taxon>
        <taxon>ecological metagenomes</taxon>
    </lineage>
</organism>
<sequence length="49" mass="5433">MLPLAELAVHQQREAVAETHLLVGIVVVLLLERLGDPLSFMYLSLFTVS</sequence>
<proteinExistence type="predicted"/>
<protein>
    <submittedName>
        <fullName evidence="1">Uncharacterized protein</fullName>
    </submittedName>
</protein>
<evidence type="ECO:0000313" key="1">
    <source>
        <dbReference type="EMBL" id="MPN14132.1"/>
    </source>
</evidence>
<accession>A0A645FKP4</accession>
<dbReference type="EMBL" id="VSSQ01060723">
    <property type="protein sequence ID" value="MPN14132.1"/>
    <property type="molecule type" value="Genomic_DNA"/>
</dbReference>
<name>A0A645FKP4_9ZZZZ</name>
<gene>
    <name evidence="1" type="ORF">SDC9_161458</name>
</gene>
<comment type="caution">
    <text evidence="1">The sequence shown here is derived from an EMBL/GenBank/DDBJ whole genome shotgun (WGS) entry which is preliminary data.</text>
</comment>
<reference evidence="1" key="1">
    <citation type="submission" date="2019-08" db="EMBL/GenBank/DDBJ databases">
        <authorList>
            <person name="Kucharzyk K."/>
            <person name="Murdoch R.W."/>
            <person name="Higgins S."/>
            <person name="Loffler F."/>
        </authorList>
    </citation>
    <scope>NUCLEOTIDE SEQUENCE</scope>
</reference>